<comment type="function">
    <text evidence="2">May be involved in the metabolism of insect hormones and in the breakdown of synthetic insecticides.</text>
</comment>
<comment type="cofactor">
    <cofactor evidence="1">
        <name>heme</name>
        <dbReference type="ChEBI" id="CHEBI:30413"/>
    </cofactor>
</comment>
<reference evidence="15" key="1">
    <citation type="submission" date="2021-12" db="EMBL/GenBank/DDBJ databases">
        <authorList>
            <person name="King R."/>
        </authorList>
    </citation>
    <scope>NUCLEOTIDE SEQUENCE</scope>
</reference>
<dbReference type="EMBL" id="OU963914">
    <property type="protein sequence ID" value="CAH0402846.1"/>
    <property type="molecule type" value="Genomic_DNA"/>
</dbReference>
<dbReference type="PANTHER" id="PTHR24291">
    <property type="entry name" value="CYTOCHROME P450 FAMILY 4"/>
    <property type="match status" value="1"/>
</dbReference>
<gene>
    <name evidence="15" type="ORF">CHILSU_LOCUS6097</name>
</gene>
<evidence type="ECO:0000256" key="10">
    <source>
        <dbReference type="ARBA" id="ARBA00023002"/>
    </source>
</evidence>
<feature type="chain" id="PRO_5045945720" description="Cytochrome P450" evidence="14">
    <location>
        <begin position="17"/>
        <end position="500"/>
    </location>
</feature>
<keyword evidence="9" id="KW-0492">Microsome</keyword>
<dbReference type="Gene3D" id="1.10.630.10">
    <property type="entry name" value="Cytochrome P450"/>
    <property type="match status" value="1"/>
</dbReference>
<evidence type="ECO:0000256" key="5">
    <source>
        <dbReference type="ARBA" id="ARBA00010617"/>
    </source>
</evidence>
<keyword evidence="6" id="KW-0349">Heme</keyword>
<dbReference type="PANTHER" id="PTHR24291:SF189">
    <property type="entry name" value="CYTOCHROME P450 4C3-RELATED"/>
    <property type="match status" value="1"/>
</dbReference>
<dbReference type="InterPro" id="IPR050196">
    <property type="entry name" value="Cytochrome_P450_Monoox"/>
</dbReference>
<keyword evidence="11" id="KW-0408">Iron</keyword>
<dbReference type="PRINTS" id="PR00463">
    <property type="entry name" value="EP450I"/>
</dbReference>
<keyword evidence="14" id="KW-0732">Signal</keyword>
<keyword evidence="13" id="KW-0472">Membrane</keyword>
<dbReference type="InterPro" id="IPR001128">
    <property type="entry name" value="Cyt_P450"/>
</dbReference>
<evidence type="ECO:0000256" key="14">
    <source>
        <dbReference type="SAM" id="SignalP"/>
    </source>
</evidence>
<dbReference type="SUPFAM" id="SSF48264">
    <property type="entry name" value="Cytochrome P450"/>
    <property type="match status" value="1"/>
</dbReference>
<evidence type="ECO:0000256" key="3">
    <source>
        <dbReference type="ARBA" id="ARBA00004174"/>
    </source>
</evidence>
<evidence type="ECO:0000256" key="8">
    <source>
        <dbReference type="ARBA" id="ARBA00022824"/>
    </source>
</evidence>
<evidence type="ECO:0000313" key="16">
    <source>
        <dbReference type="Proteomes" id="UP001153292"/>
    </source>
</evidence>
<dbReference type="Proteomes" id="UP001153292">
    <property type="component" value="Chromosome 21"/>
</dbReference>
<accession>A0ABN8B1Q7</accession>
<evidence type="ECO:0000256" key="2">
    <source>
        <dbReference type="ARBA" id="ARBA00003690"/>
    </source>
</evidence>
<evidence type="ECO:0000256" key="9">
    <source>
        <dbReference type="ARBA" id="ARBA00022848"/>
    </source>
</evidence>
<name>A0ABN8B1Q7_CHISP</name>
<evidence type="ECO:0000256" key="4">
    <source>
        <dbReference type="ARBA" id="ARBA00004406"/>
    </source>
</evidence>
<keyword evidence="12" id="KW-0503">Monooxygenase</keyword>
<feature type="signal peptide" evidence="14">
    <location>
        <begin position="1"/>
        <end position="16"/>
    </location>
</feature>
<evidence type="ECO:0008006" key="17">
    <source>
        <dbReference type="Google" id="ProtNLM"/>
    </source>
</evidence>
<evidence type="ECO:0000256" key="11">
    <source>
        <dbReference type="ARBA" id="ARBA00023004"/>
    </source>
</evidence>
<organism evidence="15 16">
    <name type="scientific">Chilo suppressalis</name>
    <name type="common">Asiatic rice borer moth</name>
    <dbReference type="NCBI Taxonomy" id="168631"/>
    <lineage>
        <taxon>Eukaryota</taxon>
        <taxon>Metazoa</taxon>
        <taxon>Ecdysozoa</taxon>
        <taxon>Arthropoda</taxon>
        <taxon>Hexapoda</taxon>
        <taxon>Insecta</taxon>
        <taxon>Pterygota</taxon>
        <taxon>Neoptera</taxon>
        <taxon>Endopterygota</taxon>
        <taxon>Lepidoptera</taxon>
        <taxon>Glossata</taxon>
        <taxon>Ditrysia</taxon>
        <taxon>Pyraloidea</taxon>
        <taxon>Crambidae</taxon>
        <taxon>Crambinae</taxon>
        <taxon>Chilo</taxon>
    </lineage>
</organism>
<dbReference type="InterPro" id="IPR002401">
    <property type="entry name" value="Cyt_P450_E_grp-I"/>
</dbReference>
<keyword evidence="7" id="KW-0479">Metal-binding</keyword>
<keyword evidence="10" id="KW-0560">Oxidoreductase</keyword>
<dbReference type="Pfam" id="PF00067">
    <property type="entry name" value="p450"/>
    <property type="match status" value="1"/>
</dbReference>
<comment type="subcellular location">
    <subcellularLocation>
        <location evidence="4">Endoplasmic reticulum membrane</location>
        <topology evidence="4">Peripheral membrane protein</topology>
    </subcellularLocation>
    <subcellularLocation>
        <location evidence="3">Microsome membrane</location>
        <topology evidence="3">Peripheral membrane protein</topology>
    </subcellularLocation>
</comment>
<evidence type="ECO:0000256" key="12">
    <source>
        <dbReference type="ARBA" id="ARBA00023033"/>
    </source>
</evidence>
<keyword evidence="16" id="KW-1185">Reference proteome</keyword>
<comment type="similarity">
    <text evidence="5">Belongs to the cytochrome P450 family.</text>
</comment>
<evidence type="ECO:0000313" key="15">
    <source>
        <dbReference type="EMBL" id="CAH0402846.1"/>
    </source>
</evidence>
<evidence type="ECO:0000256" key="13">
    <source>
        <dbReference type="ARBA" id="ARBA00023136"/>
    </source>
</evidence>
<proteinExistence type="inferred from homology"/>
<evidence type="ECO:0000256" key="1">
    <source>
        <dbReference type="ARBA" id="ARBA00001971"/>
    </source>
</evidence>
<protein>
    <recommendedName>
        <fullName evidence="17">Cytochrome P450</fullName>
    </recommendedName>
</protein>
<evidence type="ECO:0000256" key="7">
    <source>
        <dbReference type="ARBA" id="ARBA00022723"/>
    </source>
</evidence>
<keyword evidence="8" id="KW-0256">Endoplasmic reticulum</keyword>
<evidence type="ECO:0000256" key="6">
    <source>
        <dbReference type="ARBA" id="ARBA00022617"/>
    </source>
</evidence>
<sequence length="500" mass="57776">MFVTVLLALGLAASLWLRWRHQHRGLLKAAQQFPGPKTLPGLGNAMTFICTPEEMVKQIKSLFVNYGDIVRFWLGPDLNIVVACPDELKILLSNSKMSVKGPQYKYMADVIGGGILSGSGPEWRKHRKIANPNYGKRAIESYTHVFNHEVSLLMEELRKKPHDQQFDIYKDIVNTTSYSVCRSLMGLTKEQTMNITGIQEIIEETPSIYEIVFDRMTKWYLQIDPVFWLTSQYQFQRRFNKLITNFSKDILKHRREHLKNIGEDFKLEHMEMKEDGMLSVIDRFILSGELDEPTLEKETFTIFTSSQEASAKIASYLLLMMAYHPHCQEKLYNEIKGVLGDSDRDVTDDDLKRMPYLEMAFKEIVRLFPIGAMLQRTVTEDIAIRSGYLPAGSSMTISIFHLHRDPRFWENPDAFDPERFNPENTERRHHNAYIPFSLGPMDCLGRYFGIKLVKTICARILREFEVTSQSSYEDLRVTICISVVTLGGYPVILKKRNSTK</sequence>
<dbReference type="InterPro" id="IPR036396">
    <property type="entry name" value="Cyt_P450_sf"/>
</dbReference>